<comment type="caution">
    <text evidence="3">The sequence shown here is derived from an EMBL/GenBank/DDBJ whole genome shotgun (WGS) entry which is preliminary data.</text>
</comment>
<evidence type="ECO:0000313" key="4">
    <source>
        <dbReference type="Proteomes" id="UP000094527"/>
    </source>
</evidence>
<keyword evidence="2" id="KW-0812">Transmembrane</keyword>
<feature type="transmembrane region" description="Helical" evidence="2">
    <location>
        <begin position="48"/>
        <end position="67"/>
    </location>
</feature>
<dbReference type="Pfam" id="PF01770">
    <property type="entry name" value="Folate_carrier"/>
    <property type="match status" value="1"/>
</dbReference>
<evidence type="ECO:0000256" key="1">
    <source>
        <dbReference type="ARBA" id="ARBA00005773"/>
    </source>
</evidence>
<evidence type="ECO:0000256" key="2">
    <source>
        <dbReference type="SAM" id="Phobius"/>
    </source>
</evidence>
<feature type="non-terminal residue" evidence="3">
    <location>
        <position position="101"/>
    </location>
</feature>
<keyword evidence="2" id="KW-0472">Membrane</keyword>
<accession>A0A1D2MXJ0</accession>
<dbReference type="OrthoDB" id="18814at2759"/>
<dbReference type="PANTHER" id="PTHR10686">
    <property type="entry name" value="FOLATE TRANSPORTER"/>
    <property type="match status" value="1"/>
</dbReference>
<comment type="similarity">
    <text evidence="1">Belongs to the reduced folate carrier (RFC) transporter (TC 2.A.48) family.</text>
</comment>
<sequence>LIMEKWQWISLVLCLFGIFKEFRPSEPFVTEFLIEHKNFTKESIVQQLYPIATYSYLGTLPIVFLITDYLRYKSIIILEGLAFVGVYVLLIWGNGLNNARV</sequence>
<dbReference type="AlphaFoldDB" id="A0A1D2MXJ0"/>
<protein>
    <submittedName>
        <fullName evidence="3">Thiamine transporter 2</fullName>
    </submittedName>
</protein>
<dbReference type="InterPro" id="IPR002666">
    <property type="entry name" value="Folate_carrier"/>
</dbReference>
<dbReference type="GO" id="GO:0090482">
    <property type="term" value="F:vitamin transmembrane transporter activity"/>
    <property type="evidence" value="ECO:0007669"/>
    <property type="project" value="InterPro"/>
</dbReference>
<proteinExistence type="inferred from homology"/>
<gene>
    <name evidence="3" type="ORF">Ocin01_08968</name>
</gene>
<name>A0A1D2MXJ0_ORCCI</name>
<keyword evidence="2" id="KW-1133">Transmembrane helix</keyword>
<feature type="transmembrane region" description="Helical" evidence="2">
    <location>
        <begin position="74"/>
        <end position="93"/>
    </location>
</feature>
<dbReference type="PANTHER" id="PTHR10686:SF18">
    <property type="entry name" value="IP11787P-RELATED"/>
    <property type="match status" value="1"/>
</dbReference>
<dbReference type="EMBL" id="LJIJ01000417">
    <property type="protein sequence ID" value="ODM97730.1"/>
    <property type="molecule type" value="Genomic_DNA"/>
</dbReference>
<keyword evidence="4" id="KW-1185">Reference proteome</keyword>
<organism evidence="3 4">
    <name type="scientific">Orchesella cincta</name>
    <name type="common">Springtail</name>
    <name type="synonym">Podura cincta</name>
    <dbReference type="NCBI Taxonomy" id="48709"/>
    <lineage>
        <taxon>Eukaryota</taxon>
        <taxon>Metazoa</taxon>
        <taxon>Ecdysozoa</taxon>
        <taxon>Arthropoda</taxon>
        <taxon>Hexapoda</taxon>
        <taxon>Collembola</taxon>
        <taxon>Entomobryomorpha</taxon>
        <taxon>Entomobryoidea</taxon>
        <taxon>Orchesellidae</taxon>
        <taxon>Orchesellinae</taxon>
        <taxon>Orchesella</taxon>
    </lineage>
</organism>
<dbReference type="Proteomes" id="UP000094527">
    <property type="component" value="Unassembled WGS sequence"/>
</dbReference>
<evidence type="ECO:0000313" key="3">
    <source>
        <dbReference type="EMBL" id="ODM97730.1"/>
    </source>
</evidence>
<reference evidence="3 4" key="1">
    <citation type="journal article" date="2016" name="Genome Biol. Evol.">
        <title>Gene Family Evolution Reflects Adaptation to Soil Environmental Stressors in the Genome of the Collembolan Orchesella cincta.</title>
        <authorList>
            <person name="Faddeeva-Vakhrusheva A."/>
            <person name="Derks M.F."/>
            <person name="Anvar S.Y."/>
            <person name="Agamennone V."/>
            <person name="Suring W."/>
            <person name="Smit S."/>
            <person name="van Straalen N.M."/>
            <person name="Roelofs D."/>
        </authorList>
    </citation>
    <scope>NUCLEOTIDE SEQUENCE [LARGE SCALE GENOMIC DNA]</scope>
    <source>
        <tissue evidence="3">Mixed pool</tissue>
    </source>
</reference>
<dbReference type="GO" id="GO:0005886">
    <property type="term" value="C:plasma membrane"/>
    <property type="evidence" value="ECO:0007669"/>
    <property type="project" value="TreeGrafter"/>
</dbReference>
<feature type="non-terminal residue" evidence="3">
    <location>
        <position position="1"/>
    </location>
</feature>
<dbReference type="OMA" id="DCCRKYI"/>